<evidence type="ECO:0000313" key="1">
    <source>
        <dbReference type="EMBL" id="SLN59923.1"/>
    </source>
</evidence>
<evidence type="ECO:0000313" key="2">
    <source>
        <dbReference type="Proteomes" id="UP000193307"/>
    </source>
</evidence>
<gene>
    <name evidence="1" type="ORF">PAM7971_03088</name>
</gene>
<keyword evidence="2" id="KW-1185">Reference proteome</keyword>
<name>A0A1Y5TB98_9RHOB</name>
<dbReference type="STRING" id="658057.SAMN04488032_111131"/>
<evidence type="ECO:0008006" key="3">
    <source>
        <dbReference type="Google" id="ProtNLM"/>
    </source>
</evidence>
<proteinExistence type="predicted"/>
<organism evidence="1 2">
    <name type="scientific">Pacificibacter marinus</name>
    <dbReference type="NCBI Taxonomy" id="658057"/>
    <lineage>
        <taxon>Bacteria</taxon>
        <taxon>Pseudomonadati</taxon>
        <taxon>Pseudomonadota</taxon>
        <taxon>Alphaproteobacteria</taxon>
        <taxon>Rhodobacterales</taxon>
        <taxon>Roseobacteraceae</taxon>
        <taxon>Pacificibacter</taxon>
    </lineage>
</organism>
<reference evidence="1 2" key="1">
    <citation type="submission" date="2017-03" db="EMBL/GenBank/DDBJ databases">
        <authorList>
            <person name="Afonso C.L."/>
            <person name="Miller P.J."/>
            <person name="Scott M.A."/>
            <person name="Spackman E."/>
            <person name="Goraichik I."/>
            <person name="Dimitrov K.M."/>
            <person name="Suarez D.L."/>
            <person name="Swayne D.E."/>
        </authorList>
    </citation>
    <scope>NUCLEOTIDE SEQUENCE [LARGE SCALE GENOMIC DNA]</scope>
    <source>
        <strain evidence="1 2">CECT 7971</strain>
    </source>
</reference>
<dbReference type="EMBL" id="FWFW01000011">
    <property type="protein sequence ID" value="SLN59923.1"/>
    <property type="molecule type" value="Genomic_DNA"/>
</dbReference>
<sequence>MKRAMMPIIVVLVVAFMVAGFSGIVLRDEYASFRQIETGGDAALLRLRGDEDLSFETWAVRTQESVLEMCNEALVAPLASVIERDNYTRIALQCLDYAKEISDTTPPWGLAQFSVARASFSAGDIDAAQDALAISAHVAPFEGWVGKKRVLLAISMPETEIVNEVLAQDIQMLLSEDRSQIWVAQLFVSSPDAQNRITSIAETLPPSTQRKFLSKVSKISREGA</sequence>
<protein>
    <recommendedName>
        <fullName evidence="3">Tetratricopeptide repeat-like domain-containing protein</fullName>
    </recommendedName>
</protein>
<dbReference type="RefSeq" id="WP_139204582.1">
    <property type="nucleotide sequence ID" value="NZ_FNZV01000011.1"/>
</dbReference>
<dbReference type="Proteomes" id="UP000193307">
    <property type="component" value="Unassembled WGS sequence"/>
</dbReference>
<dbReference type="OrthoDB" id="8364646at2"/>
<accession>A0A1Y5TB98</accession>
<dbReference type="AlphaFoldDB" id="A0A1Y5TB98"/>